<reference evidence="10" key="1">
    <citation type="submission" date="2024-06" db="EMBL/GenBank/DDBJ databases">
        <authorList>
            <person name="Ryan C."/>
        </authorList>
    </citation>
    <scope>NUCLEOTIDE SEQUENCE [LARGE SCALE GENOMIC DNA]</scope>
</reference>
<evidence type="ECO:0000256" key="5">
    <source>
        <dbReference type="ARBA" id="ARBA00022729"/>
    </source>
</evidence>
<dbReference type="GO" id="GO:0006869">
    <property type="term" value="P:lipid transport"/>
    <property type="evidence" value="ECO:0007669"/>
    <property type="project" value="UniProtKB-KW"/>
</dbReference>
<feature type="signal peptide" evidence="7">
    <location>
        <begin position="1"/>
        <end position="29"/>
    </location>
</feature>
<evidence type="ECO:0000259" key="8">
    <source>
        <dbReference type="SMART" id="SM00737"/>
    </source>
</evidence>
<organism evidence="9 10">
    <name type="scientific">Urochloa decumbens</name>
    <dbReference type="NCBI Taxonomy" id="240449"/>
    <lineage>
        <taxon>Eukaryota</taxon>
        <taxon>Viridiplantae</taxon>
        <taxon>Streptophyta</taxon>
        <taxon>Embryophyta</taxon>
        <taxon>Tracheophyta</taxon>
        <taxon>Spermatophyta</taxon>
        <taxon>Magnoliopsida</taxon>
        <taxon>Liliopsida</taxon>
        <taxon>Poales</taxon>
        <taxon>Poaceae</taxon>
        <taxon>PACMAD clade</taxon>
        <taxon>Panicoideae</taxon>
        <taxon>Panicodae</taxon>
        <taxon>Paniceae</taxon>
        <taxon>Melinidinae</taxon>
        <taxon>Urochloa</taxon>
    </lineage>
</organism>
<dbReference type="EMBL" id="OZ075124">
    <property type="protein sequence ID" value="CAL4927727.1"/>
    <property type="molecule type" value="Genomic_DNA"/>
</dbReference>
<evidence type="ECO:0000256" key="2">
    <source>
        <dbReference type="ARBA" id="ARBA00006370"/>
    </source>
</evidence>
<keyword evidence="5 7" id="KW-0732">Signal</keyword>
<dbReference type="AlphaFoldDB" id="A0ABC8XIP5"/>
<reference evidence="9 10" key="2">
    <citation type="submission" date="2024-10" db="EMBL/GenBank/DDBJ databases">
        <authorList>
            <person name="Ryan C."/>
        </authorList>
    </citation>
    <scope>NUCLEOTIDE SEQUENCE [LARGE SCALE GENOMIC DNA]</scope>
</reference>
<evidence type="ECO:0000256" key="1">
    <source>
        <dbReference type="ARBA" id="ARBA00002053"/>
    </source>
</evidence>
<evidence type="ECO:0000256" key="6">
    <source>
        <dbReference type="ARBA" id="ARBA00023055"/>
    </source>
</evidence>
<dbReference type="CDD" id="cd00917">
    <property type="entry name" value="PG-PI_TP"/>
    <property type="match status" value="1"/>
</dbReference>
<dbReference type="SMART" id="SM00737">
    <property type="entry name" value="ML"/>
    <property type="match status" value="1"/>
</dbReference>
<name>A0ABC8XIP5_9POAL</name>
<evidence type="ECO:0000256" key="7">
    <source>
        <dbReference type="SAM" id="SignalP"/>
    </source>
</evidence>
<dbReference type="InterPro" id="IPR039670">
    <property type="entry name" value="NPC2-like"/>
</dbReference>
<keyword evidence="10" id="KW-1185">Reference proteome</keyword>
<comment type="subunit">
    <text evidence="3">Monomer.</text>
</comment>
<comment type="function">
    <text evidence="1">Catalyzes the intermembrane transfer of phosphatidylglycerol and phosphatidylinositol.</text>
</comment>
<comment type="similarity">
    <text evidence="2">Belongs to the NPC2 family.</text>
</comment>
<evidence type="ECO:0000256" key="4">
    <source>
        <dbReference type="ARBA" id="ARBA00022448"/>
    </source>
</evidence>
<protein>
    <recommendedName>
        <fullName evidence="8">MD-2-related lipid-recognition domain-containing protein</fullName>
    </recommendedName>
</protein>
<dbReference type="PANTHER" id="PTHR11306">
    <property type="entry name" value="NIEMANN PICK TYPE C2 PROTEIN NPC2-RELATED"/>
    <property type="match status" value="1"/>
</dbReference>
<evidence type="ECO:0000313" key="10">
    <source>
        <dbReference type="Proteomes" id="UP001497457"/>
    </source>
</evidence>
<dbReference type="Proteomes" id="UP001497457">
    <property type="component" value="Chromosome 14rd"/>
</dbReference>
<dbReference type="PANTHER" id="PTHR11306:SF0">
    <property type="entry name" value="PHOSPHATIDYLGLYCEROL_PHOSPHATIDYLINOSITOL TRANSFER PROTEIN"/>
    <property type="match status" value="1"/>
</dbReference>
<evidence type="ECO:0000256" key="3">
    <source>
        <dbReference type="ARBA" id="ARBA00011245"/>
    </source>
</evidence>
<dbReference type="Gene3D" id="2.60.40.770">
    <property type="match status" value="1"/>
</dbReference>
<accession>A0ABC8XIP5</accession>
<feature type="chain" id="PRO_5044840965" description="MD-2-related lipid-recognition domain-containing protein" evidence="7">
    <location>
        <begin position="30"/>
        <end position="201"/>
    </location>
</feature>
<keyword evidence="4" id="KW-0813">Transport</keyword>
<keyword evidence="6" id="KW-0445">Lipid transport</keyword>
<dbReference type="InterPro" id="IPR014756">
    <property type="entry name" value="Ig_E-set"/>
</dbReference>
<dbReference type="InterPro" id="IPR003172">
    <property type="entry name" value="ML_dom"/>
</dbReference>
<dbReference type="Pfam" id="PF02221">
    <property type="entry name" value="E1_DerP2_DerF2"/>
    <property type="match status" value="1"/>
</dbReference>
<dbReference type="InterPro" id="IPR033917">
    <property type="entry name" value="ML_PG-PI_TP"/>
</dbReference>
<sequence length="201" mass="21622">MPMATKHHHLLFAAAAMLVLLLLPSGSAATAVEYCKKGRDYPVKVSGVEVVPDPVVRGEPATFKISASTDKNITTGKLVIDVAYFIFHVHSETHNFCDETSCPATGEFVLASKQTLPSFTPPGSYTLTMKLLGDSNEELTCISFGFSIGASFMNHEHLKLERANRLAAFASCFCLRCAPAIAWMACRGPGLLGCCLSRSCT</sequence>
<feature type="domain" description="MD-2-related lipid-recognition" evidence="8">
    <location>
        <begin position="32"/>
        <end position="146"/>
    </location>
</feature>
<dbReference type="FunFam" id="2.60.40.770:FF:000002">
    <property type="entry name" value="putative phosphatidylglycerol/phosphatidylinositol transfer protein DDB_G0282179"/>
    <property type="match status" value="1"/>
</dbReference>
<gene>
    <name evidence="9" type="ORF">URODEC1_LOCUS24744</name>
</gene>
<evidence type="ECO:0000313" key="9">
    <source>
        <dbReference type="EMBL" id="CAL4927727.1"/>
    </source>
</evidence>
<proteinExistence type="inferred from homology"/>
<dbReference type="SUPFAM" id="SSF81296">
    <property type="entry name" value="E set domains"/>
    <property type="match status" value="1"/>
</dbReference>